<reference evidence="5" key="1">
    <citation type="submission" date="2021-02" db="EMBL/GenBank/DDBJ databases">
        <title>Genome sequence of Rhodospirillales sp. strain TMPK1 isolated from soil.</title>
        <authorList>
            <person name="Nakai R."/>
            <person name="Kusada H."/>
            <person name="Tamaki H."/>
        </authorList>
    </citation>
    <scope>NUCLEOTIDE SEQUENCE</scope>
    <source>
        <strain evidence="5">TMPK1</strain>
    </source>
</reference>
<evidence type="ECO:0000256" key="4">
    <source>
        <dbReference type="SAM" id="SignalP"/>
    </source>
</evidence>
<dbReference type="GO" id="GO:0055085">
    <property type="term" value="P:transmembrane transport"/>
    <property type="evidence" value="ECO:0007669"/>
    <property type="project" value="InterPro"/>
</dbReference>
<organism evidence="5 6">
    <name type="scientific">Roseiterribacter gracilis</name>
    <dbReference type="NCBI Taxonomy" id="2812848"/>
    <lineage>
        <taxon>Bacteria</taxon>
        <taxon>Pseudomonadati</taxon>
        <taxon>Pseudomonadota</taxon>
        <taxon>Alphaproteobacteria</taxon>
        <taxon>Rhodospirillales</taxon>
        <taxon>Roseiterribacteraceae</taxon>
        <taxon>Roseiterribacter</taxon>
    </lineage>
</organism>
<dbReference type="PANTHER" id="PTHR35841:SF1">
    <property type="entry name" value="PHOSPHONATES-BINDING PERIPLASMIC PROTEIN"/>
    <property type="match status" value="1"/>
</dbReference>
<feature type="coiled-coil region" evidence="3">
    <location>
        <begin position="313"/>
        <end position="340"/>
    </location>
</feature>
<evidence type="ECO:0000313" key="6">
    <source>
        <dbReference type="Proteomes" id="UP000681075"/>
    </source>
</evidence>
<accession>A0A8S8X5P8</accession>
<protein>
    <submittedName>
        <fullName evidence="5">Phosphonate ABC transporter substrate-binding protein</fullName>
    </submittedName>
</protein>
<dbReference type="SUPFAM" id="SSF53850">
    <property type="entry name" value="Periplasmic binding protein-like II"/>
    <property type="match status" value="1"/>
</dbReference>
<comment type="caution">
    <text evidence="5">The sequence shown here is derived from an EMBL/GenBank/DDBJ whole genome shotgun (WGS) entry which is preliminary data.</text>
</comment>
<dbReference type="InterPro" id="IPR017797">
    <property type="entry name" value="Phosphnate-bd"/>
</dbReference>
<name>A0A8S8X5P8_9PROT</name>
<feature type="signal peptide" evidence="4">
    <location>
        <begin position="1"/>
        <end position="23"/>
    </location>
</feature>
<keyword evidence="3" id="KW-0175">Coiled coil</keyword>
<dbReference type="GO" id="GO:0043190">
    <property type="term" value="C:ATP-binding cassette (ABC) transporter complex"/>
    <property type="evidence" value="ECO:0007669"/>
    <property type="project" value="InterPro"/>
</dbReference>
<dbReference type="Proteomes" id="UP000681075">
    <property type="component" value="Unassembled WGS sequence"/>
</dbReference>
<evidence type="ECO:0000313" key="5">
    <source>
        <dbReference type="EMBL" id="GIL37988.1"/>
    </source>
</evidence>
<evidence type="ECO:0000256" key="3">
    <source>
        <dbReference type="SAM" id="Coils"/>
    </source>
</evidence>
<evidence type="ECO:0000256" key="1">
    <source>
        <dbReference type="ARBA" id="ARBA00007162"/>
    </source>
</evidence>
<dbReference type="PANTHER" id="PTHR35841">
    <property type="entry name" value="PHOSPHONATES-BINDING PERIPLASMIC PROTEIN"/>
    <property type="match status" value="1"/>
</dbReference>
<sequence>MLRRIRLLAAALLLGFTAVPVQAQQPAGAQAPTPSELAFGVISTESTTSLRTQWEPFFADMSKAIGVPVKGFYATDYAGIIEGMRFNKVQLAWYGNASAIQAVDRADGEVFMQKVFGDGTLGYNSVLIVPKDSPIKSLDDLLKSPGKYTFGNGDPNSTSGFLIPSYYVWAKNNIDIRKHFTRTVSGSHEINLLAVANKQVDVATCNTEDMTKIQRNHPDKVAAVREIWRSPIIPADPIVWRKDLDPALKAKIAKFFTDYGAAPGTLGDEQKKILVGINVQRFVASTDAQLLPVRQVALFKDRTKIEQDEALNADEKAKKIAEIDAKLRELDKKVAELSAKKG</sequence>
<keyword evidence="2 4" id="KW-0732">Signal</keyword>
<dbReference type="EMBL" id="BOPV01000001">
    <property type="protein sequence ID" value="GIL37988.1"/>
    <property type="molecule type" value="Genomic_DNA"/>
</dbReference>
<dbReference type="NCBIfam" id="TIGR03431">
    <property type="entry name" value="PhnD"/>
    <property type="match status" value="1"/>
</dbReference>
<dbReference type="AlphaFoldDB" id="A0A8S8X5P8"/>
<feature type="chain" id="PRO_5035854376" evidence="4">
    <location>
        <begin position="24"/>
        <end position="342"/>
    </location>
</feature>
<proteinExistence type="inferred from homology"/>
<dbReference type="RefSeq" id="WP_420240898.1">
    <property type="nucleotide sequence ID" value="NZ_BOPV01000001.1"/>
</dbReference>
<dbReference type="Gene3D" id="3.40.190.10">
    <property type="entry name" value="Periplasmic binding protein-like II"/>
    <property type="match status" value="2"/>
</dbReference>
<comment type="similarity">
    <text evidence="1">Belongs to the phosphate/phosphite/phosphonate binding protein family.</text>
</comment>
<evidence type="ECO:0000256" key="2">
    <source>
        <dbReference type="ARBA" id="ARBA00022729"/>
    </source>
</evidence>
<dbReference type="Gene3D" id="1.20.58.90">
    <property type="match status" value="1"/>
</dbReference>
<keyword evidence="6" id="KW-1185">Reference proteome</keyword>
<dbReference type="Pfam" id="PF12974">
    <property type="entry name" value="Phosphonate-bd"/>
    <property type="match status" value="1"/>
</dbReference>
<dbReference type="InterPro" id="IPR005770">
    <property type="entry name" value="PhnD"/>
</dbReference>
<gene>
    <name evidence="5" type="primary">phnD</name>
    <name evidence="5" type="ORF">TMPK1_02250</name>
</gene>
<dbReference type="GO" id="GO:0015716">
    <property type="term" value="P:organic phosphonate transport"/>
    <property type="evidence" value="ECO:0007669"/>
    <property type="project" value="InterPro"/>
</dbReference>
<dbReference type="NCBIfam" id="TIGR01098">
    <property type="entry name" value="3A0109s03R"/>
    <property type="match status" value="1"/>
</dbReference>